<evidence type="ECO:0000313" key="11">
    <source>
        <dbReference type="Proteomes" id="UP000813444"/>
    </source>
</evidence>
<sequence>MHIHLQLPYSNHATIRCLALFSCLLSVVSHRPSDKFPVGMPTPSRSHLFSRLDHGSSPQYCMLQYALPETLCNMAYFIDGRDCMVSEWILLIVAYVFVALRVYTRLVRLRQKLDWSDWLLLLSALDALGLIICDTLTYQMDVLDNWAPSVALSKISFASNYFYDVGMGFPKLSMLAFYWAYFRGSIGPGMRKTLYGITAFVCACYTAILWDDTFFCGRDVSVQWSQEEGACSVFYAPEPFIVNFTLNLACYLAVYAIPLILLIQGVLKASTGLAVTFTLGTLTIFTTVIRFATLKIGTGQPNLVYPLSMLEMALAIIVVALPGLKPLMRSTSSREHSVEEAQMAPEIKDAK</sequence>
<evidence type="ECO:0000256" key="1">
    <source>
        <dbReference type="ARBA" id="ARBA00004141"/>
    </source>
</evidence>
<feature type="domain" description="Rhodopsin" evidence="9">
    <location>
        <begin position="100"/>
        <end position="329"/>
    </location>
</feature>
<feature type="region of interest" description="Disordered" evidence="6">
    <location>
        <begin position="332"/>
        <end position="351"/>
    </location>
</feature>
<feature type="transmembrane region" description="Helical" evidence="7">
    <location>
        <begin position="240"/>
        <end position="261"/>
    </location>
</feature>
<dbReference type="AlphaFoldDB" id="A0A8K0SUD2"/>
<feature type="signal peptide" evidence="8">
    <location>
        <begin position="1"/>
        <end position="29"/>
    </location>
</feature>
<evidence type="ECO:0000259" key="9">
    <source>
        <dbReference type="Pfam" id="PF20684"/>
    </source>
</evidence>
<comment type="subcellular location">
    <subcellularLocation>
        <location evidence="1">Membrane</location>
        <topology evidence="1">Multi-pass membrane protein</topology>
    </subcellularLocation>
</comment>
<feature type="transmembrane region" description="Helical" evidence="7">
    <location>
        <begin position="118"/>
        <end position="140"/>
    </location>
</feature>
<keyword evidence="2 7" id="KW-0812">Transmembrane</keyword>
<reference evidence="10" key="1">
    <citation type="journal article" date="2021" name="Nat. Commun.">
        <title>Genetic determinants of endophytism in the Arabidopsis root mycobiome.</title>
        <authorList>
            <person name="Mesny F."/>
            <person name="Miyauchi S."/>
            <person name="Thiergart T."/>
            <person name="Pickel B."/>
            <person name="Atanasova L."/>
            <person name="Karlsson M."/>
            <person name="Huettel B."/>
            <person name="Barry K.W."/>
            <person name="Haridas S."/>
            <person name="Chen C."/>
            <person name="Bauer D."/>
            <person name="Andreopoulos W."/>
            <person name="Pangilinan J."/>
            <person name="LaButti K."/>
            <person name="Riley R."/>
            <person name="Lipzen A."/>
            <person name="Clum A."/>
            <person name="Drula E."/>
            <person name="Henrissat B."/>
            <person name="Kohler A."/>
            <person name="Grigoriev I.V."/>
            <person name="Martin F.M."/>
            <person name="Hacquard S."/>
        </authorList>
    </citation>
    <scope>NUCLEOTIDE SEQUENCE</scope>
    <source>
        <strain evidence="10">MPI-CAGE-CH-0235</strain>
    </source>
</reference>
<gene>
    <name evidence="10" type="ORF">B0I35DRAFT_425281</name>
</gene>
<dbReference type="EMBL" id="JAGPNK010000003">
    <property type="protein sequence ID" value="KAH7324969.1"/>
    <property type="molecule type" value="Genomic_DNA"/>
</dbReference>
<dbReference type="PANTHER" id="PTHR33048:SF92">
    <property type="entry name" value="INTEGRAL MEMBRANE PROTEIN"/>
    <property type="match status" value="1"/>
</dbReference>
<feature type="transmembrane region" description="Helical" evidence="7">
    <location>
        <begin position="304"/>
        <end position="324"/>
    </location>
</feature>
<dbReference type="InterPro" id="IPR052337">
    <property type="entry name" value="SAT4-like"/>
</dbReference>
<dbReference type="GO" id="GO:0016020">
    <property type="term" value="C:membrane"/>
    <property type="evidence" value="ECO:0007669"/>
    <property type="project" value="UniProtKB-SubCell"/>
</dbReference>
<keyword evidence="8" id="KW-0732">Signal</keyword>
<name>A0A8K0SUD2_9HYPO</name>
<dbReference type="Pfam" id="PF20684">
    <property type="entry name" value="Fung_rhodopsin"/>
    <property type="match status" value="1"/>
</dbReference>
<evidence type="ECO:0000256" key="5">
    <source>
        <dbReference type="ARBA" id="ARBA00038359"/>
    </source>
</evidence>
<comment type="caution">
    <text evidence="10">The sequence shown here is derived from an EMBL/GenBank/DDBJ whole genome shotgun (WGS) entry which is preliminary data.</text>
</comment>
<keyword evidence="3 7" id="KW-1133">Transmembrane helix</keyword>
<comment type="similarity">
    <text evidence="5">Belongs to the SAT4 family.</text>
</comment>
<protein>
    <recommendedName>
        <fullName evidence="9">Rhodopsin domain-containing protein</fullName>
    </recommendedName>
</protein>
<organism evidence="10 11">
    <name type="scientific">Stachybotrys elegans</name>
    <dbReference type="NCBI Taxonomy" id="80388"/>
    <lineage>
        <taxon>Eukaryota</taxon>
        <taxon>Fungi</taxon>
        <taxon>Dikarya</taxon>
        <taxon>Ascomycota</taxon>
        <taxon>Pezizomycotina</taxon>
        <taxon>Sordariomycetes</taxon>
        <taxon>Hypocreomycetidae</taxon>
        <taxon>Hypocreales</taxon>
        <taxon>Stachybotryaceae</taxon>
        <taxon>Stachybotrys</taxon>
    </lineage>
</organism>
<evidence type="ECO:0000256" key="6">
    <source>
        <dbReference type="SAM" id="MobiDB-lite"/>
    </source>
</evidence>
<evidence type="ECO:0000256" key="7">
    <source>
        <dbReference type="SAM" id="Phobius"/>
    </source>
</evidence>
<accession>A0A8K0SUD2</accession>
<evidence type="ECO:0000256" key="3">
    <source>
        <dbReference type="ARBA" id="ARBA00022989"/>
    </source>
</evidence>
<dbReference type="InterPro" id="IPR049326">
    <property type="entry name" value="Rhodopsin_dom_fungi"/>
</dbReference>
<keyword evidence="4 7" id="KW-0472">Membrane</keyword>
<feature type="transmembrane region" description="Helical" evidence="7">
    <location>
        <begin position="273"/>
        <end position="292"/>
    </location>
</feature>
<evidence type="ECO:0000256" key="8">
    <source>
        <dbReference type="SAM" id="SignalP"/>
    </source>
</evidence>
<dbReference type="PANTHER" id="PTHR33048">
    <property type="entry name" value="PTH11-LIKE INTEGRAL MEMBRANE PROTEIN (AFU_ORTHOLOGUE AFUA_5G11245)"/>
    <property type="match status" value="1"/>
</dbReference>
<keyword evidence="11" id="KW-1185">Reference proteome</keyword>
<evidence type="ECO:0000256" key="2">
    <source>
        <dbReference type="ARBA" id="ARBA00022692"/>
    </source>
</evidence>
<feature type="transmembrane region" description="Helical" evidence="7">
    <location>
        <begin position="193"/>
        <end position="210"/>
    </location>
</feature>
<dbReference type="Proteomes" id="UP000813444">
    <property type="component" value="Unassembled WGS sequence"/>
</dbReference>
<dbReference type="OrthoDB" id="5372266at2759"/>
<evidence type="ECO:0000313" key="10">
    <source>
        <dbReference type="EMBL" id="KAH7324969.1"/>
    </source>
</evidence>
<feature type="transmembrane region" description="Helical" evidence="7">
    <location>
        <begin position="88"/>
        <end position="106"/>
    </location>
</feature>
<feature type="chain" id="PRO_5035475940" description="Rhodopsin domain-containing protein" evidence="8">
    <location>
        <begin position="30"/>
        <end position="351"/>
    </location>
</feature>
<feature type="transmembrane region" description="Helical" evidence="7">
    <location>
        <begin position="160"/>
        <end position="181"/>
    </location>
</feature>
<evidence type="ECO:0000256" key="4">
    <source>
        <dbReference type="ARBA" id="ARBA00023136"/>
    </source>
</evidence>
<proteinExistence type="inferred from homology"/>